<gene>
    <name evidence="3" type="ORF">E1742_25060</name>
    <name evidence="2" type="ORF">GCM10007388_20110</name>
</gene>
<protein>
    <submittedName>
        <fullName evidence="2">Uncharacterized protein</fullName>
    </submittedName>
</protein>
<organism evidence="2 5">
    <name type="scientific">Pseudoduganella plicata</name>
    <dbReference type="NCBI Taxonomy" id="321984"/>
    <lineage>
        <taxon>Bacteria</taxon>
        <taxon>Pseudomonadati</taxon>
        <taxon>Pseudomonadota</taxon>
        <taxon>Betaproteobacteria</taxon>
        <taxon>Burkholderiales</taxon>
        <taxon>Oxalobacteraceae</taxon>
        <taxon>Telluria group</taxon>
        <taxon>Pseudoduganella</taxon>
    </lineage>
</organism>
<evidence type="ECO:0000313" key="2">
    <source>
        <dbReference type="EMBL" id="GGY86795.1"/>
    </source>
</evidence>
<sequence length="255" mass="26942">MAIVATNTVVHPAHHAARPAPAGAPAAKAPAASLSPASSGVAISSLAARLSRAEGAAGAQNAGLSHEALGDKVRSNIERITYPLDAQHKAAAARQVPDPADANATASALAANAYIENLRGPNPFAGLSREQLSTIANDTSGTFTINEQRAAYRQAYDEEQQWRTRAVAQAMQEYHETGKLTNFFSAALEHFNGLPRTEQALYPASYAGDLRDKIELDFNYFTHTPGGKSGPADLNLPDLHEDAAGALRWPESPLP</sequence>
<evidence type="ECO:0000313" key="3">
    <source>
        <dbReference type="EMBL" id="QBQ39050.1"/>
    </source>
</evidence>
<dbReference type="AlphaFoldDB" id="A0A4P7BKP7"/>
<dbReference type="EMBL" id="CP038026">
    <property type="protein sequence ID" value="QBQ39050.1"/>
    <property type="molecule type" value="Genomic_DNA"/>
</dbReference>
<proteinExistence type="predicted"/>
<reference evidence="2" key="1">
    <citation type="journal article" date="2014" name="Int. J. Syst. Evol. Microbiol.">
        <title>Complete genome sequence of Corynebacterium casei LMG S-19264T (=DSM 44701T), isolated from a smear-ripened cheese.</title>
        <authorList>
            <consortium name="US DOE Joint Genome Institute (JGI-PGF)"/>
            <person name="Walter F."/>
            <person name="Albersmeier A."/>
            <person name="Kalinowski J."/>
            <person name="Ruckert C."/>
        </authorList>
    </citation>
    <scope>NUCLEOTIDE SEQUENCE</scope>
    <source>
        <strain evidence="2">KCTC 12344</strain>
    </source>
</reference>
<accession>A0A4P7BKP7</accession>
<feature type="compositionally biased region" description="Low complexity" evidence="1">
    <location>
        <begin position="18"/>
        <end position="31"/>
    </location>
</feature>
<feature type="region of interest" description="Disordered" evidence="1">
    <location>
        <begin position="1"/>
        <end position="31"/>
    </location>
</feature>
<reference evidence="3 4" key="2">
    <citation type="submission" date="2019-03" db="EMBL/GenBank/DDBJ databases">
        <title>Draft Genome Sequences of Six Type Strains of the Genus Massilia.</title>
        <authorList>
            <person name="Miess H."/>
            <person name="Frediansyhah A."/>
            <person name="Gross H."/>
        </authorList>
    </citation>
    <scope>NUCLEOTIDE SEQUENCE [LARGE SCALE GENOMIC DNA]</scope>
    <source>
        <strain evidence="3 4">DSM 17505</strain>
    </source>
</reference>
<keyword evidence="4" id="KW-1185">Reference proteome</keyword>
<dbReference type="EMBL" id="BMWW01000003">
    <property type="protein sequence ID" value="GGY86795.1"/>
    <property type="molecule type" value="Genomic_DNA"/>
</dbReference>
<dbReference type="Proteomes" id="UP000619512">
    <property type="component" value="Unassembled WGS sequence"/>
</dbReference>
<dbReference type="RefSeq" id="WP_134387744.1">
    <property type="nucleotide sequence ID" value="NZ_BMWW01000003.1"/>
</dbReference>
<evidence type="ECO:0000256" key="1">
    <source>
        <dbReference type="SAM" id="MobiDB-lite"/>
    </source>
</evidence>
<evidence type="ECO:0000313" key="4">
    <source>
        <dbReference type="Proteomes" id="UP000294359"/>
    </source>
</evidence>
<name>A0A4P7BKP7_9BURK</name>
<reference evidence="2" key="3">
    <citation type="submission" date="2022-12" db="EMBL/GenBank/DDBJ databases">
        <authorList>
            <person name="Sun Q."/>
            <person name="Kim S."/>
        </authorList>
    </citation>
    <scope>NUCLEOTIDE SEQUENCE</scope>
    <source>
        <strain evidence="2">KCTC 12344</strain>
    </source>
</reference>
<dbReference type="OrthoDB" id="6282430at2"/>
<evidence type="ECO:0000313" key="5">
    <source>
        <dbReference type="Proteomes" id="UP000619512"/>
    </source>
</evidence>
<dbReference type="Proteomes" id="UP000294359">
    <property type="component" value="Chromosome"/>
</dbReference>